<dbReference type="SMART" id="SM00671">
    <property type="entry name" value="SEL1"/>
    <property type="match status" value="2"/>
</dbReference>
<feature type="transmembrane region" description="Helical" evidence="2">
    <location>
        <begin position="337"/>
        <end position="358"/>
    </location>
</feature>
<dbReference type="OrthoDB" id="27934at2759"/>
<feature type="transmembrane region" description="Helical" evidence="2">
    <location>
        <begin position="6"/>
        <end position="26"/>
    </location>
</feature>
<gene>
    <name evidence="3" type="primary">Sel1l_1</name>
    <name evidence="3" type="ORF">E2C01_013261</name>
</gene>
<dbReference type="InterPro" id="IPR036259">
    <property type="entry name" value="MFS_trans_sf"/>
</dbReference>
<evidence type="ECO:0000256" key="1">
    <source>
        <dbReference type="ARBA" id="ARBA00038101"/>
    </source>
</evidence>
<dbReference type="SUPFAM" id="SSF103473">
    <property type="entry name" value="MFS general substrate transporter"/>
    <property type="match status" value="2"/>
</dbReference>
<dbReference type="InterPro" id="IPR011990">
    <property type="entry name" value="TPR-like_helical_dom_sf"/>
</dbReference>
<feature type="transmembrane region" description="Helical" evidence="2">
    <location>
        <begin position="38"/>
        <end position="60"/>
    </location>
</feature>
<feature type="transmembrane region" description="Helical" evidence="2">
    <location>
        <begin position="66"/>
        <end position="85"/>
    </location>
</feature>
<dbReference type="InterPro" id="IPR006597">
    <property type="entry name" value="Sel1-like"/>
</dbReference>
<organism evidence="3 4">
    <name type="scientific">Portunus trituberculatus</name>
    <name type="common">Swimming crab</name>
    <name type="synonym">Neptunus trituberculatus</name>
    <dbReference type="NCBI Taxonomy" id="210409"/>
    <lineage>
        <taxon>Eukaryota</taxon>
        <taxon>Metazoa</taxon>
        <taxon>Ecdysozoa</taxon>
        <taxon>Arthropoda</taxon>
        <taxon>Crustacea</taxon>
        <taxon>Multicrustacea</taxon>
        <taxon>Malacostraca</taxon>
        <taxon>Eumalacostraca</taxon>
        <taxon>Eucarida</taxon>
        <taxon>Decapoda</taxon>
        <taxon>Pleocyemata</taxon>
        <taxon>Brachyura</taxon>
        <taxon>Eubrachyura</taxon>
        <taxon>Portunoidea</taxon>
        <taxon>Portunidae</taxon>
        <taxon>Portuninae</taxon>
        <taxon>Portunus</taxon>
    </lineage>
</organism>
<keyword evidence="2" id="KW-1133">Transmembrane helix</keyword>
<dbReference type="InterPro" id="IPR050767">
    <property type="entry name" value="Sel1_AlgK"/>
</dbReference>
<dbReference type="SUPFAM" id="SSF81901">
    <property type="entry name" value="HCP-like"/>
    <property type="match status" value="1"/>
</dbReference>
<evidence type="ECO:0000313" key="4">
    <source>
        <dbReference type="Proteomes" id="UP000324222"/>
    </source>
</evidence>
<evidence type="ECO:0000313" key="3">
    <source>
        <dbReference type="EMBL" id="MPC20323.1"/>
    </source>
</evidence>
<keyword evidence="4" id="KW-1185">Reference proteome</keyword>
<keyword evidence="2" id="KW-0472">Membrane</keyword>
<sequence length="523" mass="57669">MGAGATEFTIIGNGLSTIWSFAAVFMAPLAELFGARSLTVLGGLLGFLTLILVAFSTSIITFTVVYSILGGISSSLCAFFGVVLIPKYFDKRKGLANGLVVSVSAFADVFFNRKNRDGSIDSPAARTVRIQMGVSDGWRTLPSHLHLWDALPASRMAFEENELQSRPPRANNVAESRKAATSGCTAAHGAARRVNVDEEEDDNIIFVMPTTPQMPQPCSRDDEVVLFSRSTSETHSKGDKVDLKLNIIRMDSTASLYGSLPMLTPIEEKKIDDDDNEEDNSCCSDFFLFKVFRLLDYGLLQEPYFHLIAWPNAIVIAAYVNLMYALPGYVLSLGFSYYQSAFAISAFSVMEVVFRLGIALLSDFSWFPNELVYTSGFVLATVSVGFLTMIPSYEWIVACVAVKGMAMSMIHVNSIHVIGYAVARVKLGDYHYYGYGTSVDYETAAAHYRLASEQQHNAQAMFNLGYMHEQGLGLKQDMHLAKRFYDMAAEANVDAQIPVALALAKLAFLFSFKYLEDVSFITQ</sequence>
<dbReference type="Proteomes" id="UP000324222">
    <property type="component" value="Unassembled WGS sequence"/>
</dbReference>
<feature type="transmembrane region" description="Helical" evidence="2">
    <location>
        <begin position="370"/>
        <end position="389"/>
    </location>
</feature>
<reference evidence="3 4" key="1">
    <citation type="submission" date="2019-05" db="EMBL/GenBank/DDBJ databases">
        <title>Another draft genome of Portunus trituberculatus and its Hox gene families provides insights of decapod evolution.</title>
        <authorList>
            <person name="Jeong J.-H."/>
            <person name="Song I."/>
            <person name="Kim S."/>
            <person name="Choi T."/>
            <person name="Kim D."/>
            <person name="Ryu S."/>
            <person name="Kim W."/>
        </authorList>
    </citation>
    <scope>NUCLEOTIDE SEQUENCE [LARGE SCALE GENOMIC DNA]</scope>
    <source>
        <tissue evidence="3">Muscle</tissue>
    </source>
</reference>
<dbReference type="GO" id="GO:0005789">
    <property type="term" value="C:endoplasmic reticulum membrane"/>
    <property type="evidence" value="ECO:0007669"/>
    <property type="project" value="TreeGrafter"/>
</dbReference>
<comment type="similarity">
    <text evidence="1">Belongs to the sel-1 family.</text>
</comment>
<dbReference type="PANTHER" id="PTHR11102:SF147">
    <property type="entry name" value="SEL1L ADAPTOR SUBUNIT OF ERAD E3 UBIQUITIN LIGASE"/>
    <property type="match status" value="1"/>
</dbReference>
<keyword evidence="2" id="KW-0812">Transmembrane</keyword>
<dbReference type="Gene3D" id="1.25.40.10">
    <property type="entry name" value="Tetratricopeptide repeat domain"/>
    <property type="match status" value="1"/>
</dbReference>
<dbReference type="EMBL" id="VSRR010000859">
    <property type="protein sequence ID" value="MPC20323.1"/>
    <property type="molecule type" value="Genomic_DNA"/>
</dbReference>
<proteinExistence type="inferred from homology"/>
<name>A0A5B7DGG4_PORTR</name>
<dbReference type="PANTHER" id="PTHR11102">
    <property type="entry name" value="SEL-1-LIKE PROTEIN"/>
    <property type="match status" value="1"/>
</dbReference>
<feature type="transmembrane region" description="Helical" evidence="2">
    <location>
        <begin position="304"/>
        <end position="325"/>
    </location>
</feature>
<dbReference type="AlphaFoldDB" id="A0A5B7DGG4"/>
<dbReference type="GO" id="GO:0036503">
    <property type="term" value="P:ERAD pathway"/>
    <property type="evidence" value="ECO:0007669"/>
    <property type="project" value="TreeGrafter"/>
</dbReference>
<dbReference type="Pfam" id="PF08238">
    <property type="entry name" value="Sel1"/>
    <property type="match status" value="2"/>
</dbReference>
<protein>
    <submittedName>
        <fullName evidence="3">Protein sel-1 1</fullName>
    </submittedName>
</protein>
<accession>A0A5B7DGG4</accession>
<evidence type="ECO:0000256" key="2">
    <source>
        <dbReference type="SAM" id="Phobius"/>
    </source>
</evidence>
<comment type="caution">
    <text evidence="3">The sequence shown here is derived from an EMBL/GenBank/DDBJ whole genome shotgun (WGS) entry which is preliminary data.</text>
</comment>